<reference evidence="3" key="2">
    <citation type="journal article" date="2021" name="Microbiome">
        <title>Successional dynamics and alternative stable states in a saline activated sludge microbial community over 9 years.</title>
        <authorList>
            <person name="Wang Y."/>
            <person name="Ye J."/>
            <person name="Ju F."/>
            <person name="Liu L."/>
            <person name="Boyd J.A."/>
            <person name="Deng Y."/>
            <person name="Parks D.H."/>
            <person name="Jiang X."/>
            <person name="Yin X."/>
            <person name="Woodcroft B.J."/>
            <person name="Tyson G.W."/>
            <person name="Hugenholtz P."/>
            <person name="Polz M.F."/>
            <person name="Zhang T."/>
        </authorList>
    </citation>
    <scope>NUCLEOTIDE SEQUENCE</scope>
    <source>
        <strain evidence="3">HKST-UBA02</strain>
    </source>
</reference>
<feature type="region of interest" description="Disordered" evidence="1">
    <location>
        <begin position="1"/>
        <end position="63"/>
    </location>
</feature>
<evidence type="ECO:0000313" key="3">
    <source>
        <dbReference type="EMBL" id="MCA9757777.1"/>
    </source>
</evidence>
<feature type="compositionally biased region" description="Pro residues" evidence="1">
    <location>
        <begin position="39"/>
        <end position="51"/>
    </location>
</feature>
<name>A0A956SEK3_UNCEI</name>
<dbReference type="AlphaFoldDB" id="A0A956SEK3"/>
<feature type="compositionally biased region" description="Low complexity" evidence="1">
    <location>
        <begin position="24"/>
        <end position="38"/>
    </location>
</feature>
<protein>
    <recommendedName>
        <fullName evidence="2">DNA polymerase III subunit tau-like C-terminal domain-containing protein</fullName>
    </recommendedName>
</protein>
<evidence type="ECO:0000313" key="4">
    <source>
        <dbReference type="Proteomes" id="UP000739538"/>
    </source>
</evidence>
<feature type="domain" description="DNA polymerase III subunit tau-like C-terminal" evidence="2">
    <location>
        <begin position="51"/>
        <end position="140"/>
    </location>
</feature>
<evidence type="ECO:0000259" key="2">
    <source>
        <dbReference type="Pfam" id="PF20964"/>
    </source>
</evidence>
<organism evidence="3 4">
    <name type="scientific">Eiseniibacteriota bacterium</name>
    <dbReference type="NCBI Taxonomy" id="2212470"/>
    <lineage>
        <taxon>Bacteria</taxon>
        <taxon>Candidatus Eiseniibacteriota</taxon>
    </lineage>
</organism>
<reference evidence="3" key="1">
    <citation type="submission" date="2020-04" db="EMBL/GenBank/DDBJ databases">
        <authorList>
            <person name="Zhang T."/>
        </authorList>
    </citation>
    <scope>NUCLEOTIDE SEQUENCE</scope>
    <source>
        <strain evidence="3">HKST-UBA02</strain>
    </source>
</reference>
<gene>
    <name evidence="3" type="ORF">KDA27_18395</name>
</gene>
<proteinExistence type="predicted"/>
<sequence>MSQPVEATPPTPPTPAPGPPDVPTPTAASTPATGAPTSPADPSPAPVPPSSPSSSGDADGDPWTQVLEGVRKKKPAIQGFLRGAEAVLEGDASLRIEIPAGQSIYLDLLQSKDNRRLLVELVQECYGRPLALRFEAVARAVPPKPVAREAEVEEGAGKAGIQRIVDIFDGDVLGPS</sequence>
<dbReference type="Pfam" id="PF20964">
    <property type="entry name" value="DnaX_C"/>
    <property type="match status" value="1"/>
</dbReference>
<dbReference type="InterPro" id="IPR048448">
    <property type="entry name" value="DnaX-like_C"/>
</dbReference>
<evidence type="ECO:0000256" key="1">
    <source>
        <dbReference type="SAM" id="MobiDB-lite"/>
    </source>
</evidence>
<comment type="caution">
    <text evidence="3">The sequence shown here is derived from an EMBL/GenBank/DDBJ whole genome shotgun (WGS) entry which is preliminary data.</text>
</comment>
<dbReference type="EMBL" id="JAGQHS010000119">
    <property type="protein sequence ID" value="MCA9757777.1"/>
    <property type="molecule type" value="Genomic_DNA"/>
</dbReference>
<accession>A0A956SEK3</accession>
<dbReference type="Proteomes" id="UP000739538">
    <property type="component" value="Unassembled WGS sequence"/>
</dbReference>
<feature type="compositionally biased region" description="Pro residues" evidence="1">
    <location>
        <begin position="7"/>
        <end position="23"/>
    </location>
</feature>